<sequence length="93" mass="10671">MQETSTNRRRAVRPKLVVAGLCLLVPIVTSLWVSSYARVEPRLFGFPFFYWYQLLLIPISVTLTAIAYVLVVGEERARKRARQRSDDAEEGTQ</sequence>
<dbReference type="InterPro" id="IPR021741">
    <property type="entry name" value="DUF3311"/>
</dbReference>
<evidence type="ECO:0000313" key="1">
    <source>
        <dbReference type="EMBL" id="KWX04164.1"/>
    </source>
</evidence>
<name>A0A132NAV5_9ACTN</name>
<dbReference type="PATRIC" id="fig|1469144.8.peg.3621"/>
<proteinExistence type="predicted"/>
<reference evidence="3" key="1">
    <citation type="submission" date="2015-02" db="EMBL/GenBank/DDBJ databases">
        <title>Physiological reanalysis, assessment of diazotrophy, and genome sequences of multiple isolates of Streptomyces thermoautotrophicus.</title>
        <authorList>
            <person name="MacKellar D.C."/>
            <person name="Lieber L."/>
            <person name="Norman J."/>
            <person name="Bolger A."/>
            <person name="Tobin C."/>
            <person name="Murray J.W."/>
            <person name="Friesen M."/>
            <person name="Prell J."/>
        </authorList>
    </citation>
    <scope>NUCLEOTIDE SEQUENCE [LARGE SCALE GENOMIC DNA]</scope>
    <source>
        <strain evidence="3">UBT1</strain>
    </source>
</reference>
<dbReference type="EMBL" id="JYIK01001063">
    <property type="protein sequence ID" value="KWX07301.1"/>
    <property type="molecule type" value="Genomic_DNA"/>
</dbReference>
<dbReference type="Proteomes" id="UP000070659">
    <property type="component" value="Unassembled WGS sequence"/>
</dbReference>
<accession>A0A132NAV5</accession>
<dbReference type="AlphaFoldDB" id="A0A132NAV5"/>
<dbReference type="Proteomes" id="UP000070598">
    <property type="component" value="Unassembled WGS sequence"/>
</dbReference>
<dbReference type="Pfam" id="PF11755">
    <property type="entry name" value="DUF3311"/>
    <property type="match status" value="1"/>
</dbReference>
<reference evidence="2 4" key="2">
    <citation type="submission" date="2015-02" db="EMBL/GenBank/DDBJ databases">
        <title>Physiological reanalysis, assessment of diazotrophy, and genome sequences of multiple isolates of Streptomyces thermoautotrophicus.</title>
        <authorList>
            <person name="MacKellar D.C."/>
            <person name="Lieber L."/>
            <person name="Norman J."/>
            <person name="Bolger A."/>
            <person name="Tobin C."/>
            <person name="Murray J.W."/>
            <person name="Prell J."/>
        </authorList>
    </citation>
    <scope>NUCLEOTIDE SEQUENCE [LARGE SCALE GENOMIC DNA]</scope>
    <source>
        <strain evidence="2 4">UBT1</strain>
    </source>
</reference>
<protein>
    <submittedName>
        <fullName evidence="2">Membrane protein</fullName>
    </submittedName>
</protein>
<evidence type="ECO:0000313" key="3">
    <source>
        <dbReference type="Proteomes" id="UP000070598"/>
    </source>
</evidence>
<organism evidence="2 3">
    <name type="scientific">Carbonactinospora thermoautotrophica</name>
    <dbReference type="NCBI Taxonomy" id="1469144"/>
    <lineage>
        <taxon>Bacteria</taxon>
        <taxon>Bacillati</taxon>
        <taxon>Actinomycetota</taxon>
        <taxon>Actinomycetes</taxon>
        <taxon>Kitasatosporales</taxon>
        <taxon>Carbonactinosporaceae</taxon>
        <taxon>Carbonactinospora</taxon>
    </lineage>
</organism>
<dbReference type="EMBL" id="JYIJ01000016">
    <property type="protein sequence ID" value="KWX04164.1"/>
    <property type="molecule type" value="Genomic_DNA"/>
</dbReference>
<evidence type="ECO:0000313" key="2">
    <source>
        <dbReference type="EMBL" id="KWX07301.1"/>
    </source>
</evidence>
<gene>
    <name evidence="1" type="ORF">TH66_09720</name>
    <name evidence="2" type="ORF">TR74_19190</name>
</gene>
<evidence type="ECO:0000313" key="4">
    <source>
        <dbReference type="Proteomes" id="UP000070659"/>
    </source>
</evidence>
<comment type="caution">
    <text evidence="2">The sequence shown here is derived from an EMBL/GenBank/DDBJ whole genome shotgun (WGS) entry which is preliminary data.</text>
</comment>